<dbReference type="InterPro" id="IPR003439">
    <property type="entry name" value="ABC_transporter-like_ATP-bd"/>
</dbReference>
<dbReference type="InterPro" id="IPR017871">
    <property type="entry name" value="ABC_transporter-like_CS"/>
</dbReference>
<dbReference type="EMBL" id="CAJNJA010071251">
    <property type="protein sequence ID" value="CAE7903174.1"/>
    <property type="molecule type" value="Genomic_DNA"/>
</dbReference>
<dbReference type="PANTHER" id="PTHR43776">
    <property type="entry name" value="TRANSPORT ATP-BINDING PROTEIN"/>
    <property type="match status" value="1"/>
</dbReference>
<feature type="transmembrane region" description="Helical" evidence="9">
    <location>
        <begin position="9"/>
        <end position="30"/>
    </location>
</feature>
<accession>A0A813BF50</accession>
<feature type="domain" description="ABC transporter" evidence="10">
    <location>
        <begin position="1676"/>
        <end position="1926"/>
    </location>
</feature>
<dbReference type="GO" id="GO:0015833">
    <property type="term" value="P:peptide transport"/>
    <property type="evidence" value="ECO:0007669"/>
    <property type="project" value="InterPro"/>
</dbReference>
<dbReference type="PANTHER" id="PTHR43776:SF7">
    <property type="entry name" value="D,D-DIPEPTIDE TRANSPORT ATP-BINDING PROTEIN DDPF-RELATED"/>
    <property type="match status" value="1"/>
</dbReference>
<dbReference type="Proteomes" id="UP000601435">
    <property type="component" value="Unassembled WGS sequence"/>
</dbReference>
<keyword evidence="8 9" id="KW-0472">Membrane</keyword>
<dbReference type="GO" id="GO:0016887">
    <property type="term" value="F:ATP hydrolysis activity"/>
    <property type="evidence" value="ECO:0007669"/>
    <property type="project" value="InterPro"/>
</dbReference>
<keyword evidence="4 9" id="KW-0812">Transmembrane</keyword>
<evidence type="ECO:0000256" key="8">
    <source>
        <dbReference type="ARBA" id="ARBA00023136"/>
    </source>
</evidence>
<feature type="transmembrane region" description="Helical" evidence="9">
    <location>
        <begin position="534"/>
        <end position="551"/>
    </location>
</feature>
<comment type="similarity">
    <text evidence="2">Belongs to the ABC transporter superfamily.</text>
</comment>
<dbReference type="InterPro" id="IPR027417">
    <property type="entry name" value="P-loop_NTPase"/>
</dbReference>
<dbReference type="Gene3D" id="1.10.3720.10">
    <property type="entry name" value="MetI-like"/>
    <property type="match status" value="2"/>
</dbReference>
<keyword evidence="13" id="KW-1185">Reference proteome</keyword>
<evidence type="ECO:0000313" key="13">
    <source>
        <dbReference type="Proteomes" id="UP000601435"/>
    </source>
</evidence>
<dbReference type="SUPFAM" id="SSF52540">
    <property type="entry name" value="P-loop containing nucleoside triphosphate hydrolases"/>
    <property type="match status" value="2"/>
</dbReference>
<dbReference type="GO" id="GO:0016020">
    <property type="term" value="C:membrane"/>
    <property type="evidence" value="ECO:0007669"/>
    <property type="project" value="UniProtKB-SubCell"/>
</dbReference>
<dbReference type="FunFam" id="3.40.50.300:FF:000016">
    <property type="entry name" value="Oligopeptide ABC transporter ATP-binding component"/>
    <property type="match status" value="2"/>
</dbReference>
<feature type="transmembrane region" description="Helical" evidence="9">
    <location>
        <begin position="591"/>
        <end position="615"/>
    </location>
</feature>
<dbReference type="NCBIfam" id="NF007739">
    <property type="entry name" value="PRK10419.1"/>
    <property type="match status" value="2"/>
</dbReference>
<dbReference type="PROSITE" id="PS50893">
    <property type="entry name" value="ABC_TRANSPORTER_2"/>
    <property type="match status" value="2"/>
</dbReference>
<dbReference type="Gene3D" id="3.10.105.10">
    <property type="entry name" value="Dipeptide-binding Protein, Domain 3"/>
    <property type="match status" value="1"/>
</dbReference>
<dbReference type="CDD" id="cd03257">
    <property type="entry name" value="ABC_NikE_OppD_transporters"/>
    <property type="match status" value="2"/>
</dbReference>
<evidence type="ECO:0000256" key="6">
    <source>
        <dbReference type="ARBA" id="ARBA00022840"/>
    </source>
</evidence>
<dbReference type="InterPro" id="IPR050319">
    <property type="entry name" value="ABC_transp_ATP-bind"/>
</dbReference>
<dbReference type="InterPro" id="IPR035906">
    <property type="entry name" value="MetI-like_sf"/>
</dbReference>
<dbReference type="InterPro" id="IPR013563">
    <property type="entry name" value="Oligopep_ABC_C"/>
</dbReference>
<feature type="transmembrane region" description="Helical" evidence="9">
    <location>
        <begin position="635"/>
        <end position="658"/>
    </location>
</feature>
<dbReference type="SUPFAM" id="SSF161098">
    <property type="entry name" value="MetI-like"/>
    <property type="match status" value="2"/>
</dbReference>
<feature type="transmembrane region" description="Helical" evidence="9">
    <location>
        <begin position="338"/>
        <end position="360"/>
    </location>
</feature>
<sequence length="1997" mass="223139">MRDYFIRRTLLVIPTLIGITMLVFMVTRFVPGGPLERALMEAQQASISAGSSRSVGQGMAISEDQLNQLREYYGLDKPWYESYVLWVGKVAQGDLGTSYRYNEPVWDVISQRFPISIFYGLASLIITYIVCIPLGIVKAIGHRTPMDNITSIIVFAGYAVPGYVLGALLLLFFAVEQDFFPMGGFTSFNFDEMSGGEKVIDILHHATLPLICYMVGSFAVTTMLMKNNLMDNLAADYVRTAVAKGVPFKKAVSGHALRNSIIPIATTFGQNITLLVTGSFLIETIFDIDGFGLLGLTSVFDRDYPVVMGIIFLTSLLLLVGNILSDLLVAAVDPRIKLGYYSAITLVVLVVFSLLAELVINDRALFISYNGEWHFPTYSDVELGANYGLTGTDAVIPVDYRKLATHFEGTEHTVIMPLIPWGPYTNDTSEGVLKAQGPDFERKHYLGTDTTGRDVLARLVYGFRTAIFFAIAFTVLTYLIGVSIGCAMGYFGGTFDLLFQRVIEIWSNIPFLYMVIIVFSVIPSTFAISTRITILLLIMVLFGWTGLTYYMRTETYKEKARDYTAAALVLGAGTARVLFRHILPNTISTMITFVPFTVVSAITAITALDFLGWGLPPPTPSIGELLKQGTANLTTAPWIVTSAFVALVFVLAVVTFIGEAVREAFDPRKPMYRLYSEMSYGWRTLLVASTLVLLSACGGSDEPTAEQSAAADADFASKKAAMLAHMQNHFDTEYSLPPAVQEAVERGEISAEEIDKRAAAGEFEKFFQFKTPADVPSDLVWENGMDLPDIGSDQATKGGTLYLSLSDFPRTLRLLGPDSNGSFRTWILDDTRMRFAQRHPTDTSIDSNGNFRYFPGIAESWAMSEDRKTVYVRINPAAKFSDGMPITSDDMLFSFYFWQQSFIQAPWYNNNFRRNYTAITKYDTHTFSLSLPEAKPNVIGRALELEPMPLHFFYEFGEDYVERYQWEFVPTSGPYVLTPDNLKKGRSVTLTRDKDWWAKDLKFWRYRYNMDRVSLTVIRDQAKTFEAFKKGEISFASISLPEYFYEKLPATDELVTSGQIHRAVFYNDAPRPTYGLWINSGRPLLNNNDVRVGINYATNFQKVIDEYFRGDYTRMRTSADGYGEFTHPTLKAREFDVEKALASFAKAGFVERGPDGILVNANGERLSFTLTTGYEALKDTLTILREEAMNAGLELRLEVLDGTASWKKIQEKQHDIAFSAFNVGPEMYPRYWETYHSVNAYDAPWLPDGSVNPDRELKPQTNNLQSIANRELDQRIEAYRASNSVDEMKRLAFEMEEILYEDGSFVPGFVIPFIRVAYWRWFNWPEDFQVKIANSATDGHLFWIDQDMEKETRDARRSGRTFEVNGQIKAVDGVSFSLQAGRTLGIVGESGCGKTVTALSIINLLPKPTADILEGQIWFEGEDLASVPIERLHDIRGDRIGMIFQEPMTALNPVHRVGRQIMETLKLHRDISDEDALKTAISMLEKVGIPSPEVRVSEYPHQLSGGMRQRVMIAMALICDPSLVIADEPTTALDVTIQAQILELLQEMQNTLNTSVIMITHDLGVIAETCDDVLVMYAGRVAEQGSVEEVFNHPLHPYTQGLLSSIPRLSTPRKTKLQTIEGMVPSLTDMPLGCRFNNRCPYADELCVASYPAMDNQDTSHKAAYQQNPDMTTPLLKVENLKVHFPVKGGILLRAAAYNKAVDGISIELEQGETLGLVGESGCGKSTFGKAIVRLLKPTEGKITFQGTDVTHLSRKAMKPLRRDVQMIFQDPGESLNSRLTVGSLISEAFDIHGIGEPQWRRTRTLELLEQVGLPAAAADRFPFEFSGGQRQRIGIARAIALEPKLIVCDEPVSALDVSIQSQILNLLLDLQADMQLSYLFIAHDLAVVKHISDRIAIMYLGQLMEIGHADEIYTNPGHPYTRALIAAIPEPDPARRNRPKMILHGDVPSPINPPSGCVFHTRCPNVQDKCKTEKPVLRDIIASDGTPHQLACHFDL</sequence>
<protein>
    <submittedName>
        <fullName evidence="12">GsiA protein</fullName>
    </submittedName>
</protein>
<evidence type="ECO:0000256" key="2">
    <source>
        <dbReference type="ARBA" id="ARBA00005417"/>
    </source>
</evidence>
<organism evidence="12 13">
    <name type="scientific">Symbiodinium necroappetens</name>
    <dbReference type="NCBI Taxonomy" id="1628268"/>
    <lineage>
        <taxon>Eukaryota</taxon>
        <taxon>Sar</taxon>
        <taxon>Alveolata</taxon>
        <taxon>Dinophyceae</taxon>
        <taxon>Suessiales</taxon>
        <taxon>Symbiodiniaceae</taxon>
        <taxon>Symbiodinium</taxon>
    </lineage>
</organism>
<evidence type="ECO:0000256" key="3">
    <source>
        <dbReference type="ARBA" id="ARBA00022448"/>
    </source>
</evidence>
<evidence type="ECO:0000256" key="7">
    <source>
        <dbReference type="ARBA" id="ARBA00022989"/>
    </source>
</evidence>
<dbReference type="OrthoDB" id="431023at2759"/>
<dbReference type="PROSITE" id="PS50928">
    <property type="entry name" value="ABC_TM1"/>
    <property type="match status" value="2"/>
</dbReference>
<feature type="transmembrane region" description="Helical" evidence="9">
    <location>
        <begin position="149"/>
        <end position="175"/>
    </location>
</feature>
<feature type="transmembrane region" description="Helical" evidence="9">
    <location>
        <begin position="202"/>
        <end position="224"/>
    </location>
</feature>
<feature type="transmembrane region" description="Helical" evidence="9">
    <location>
        <begin position="306"/>
        <end position="332"/>
    </location>
</feature>
<evidence type="ECO:0000313" key="12">
    <source>
        <dbReference type="EMBL" id="CAE7903174.1"/>
    </source>
</evidence>
<feature type="transmembrane region" description="Helical" evidence="9">
    <location>
        <begin position="117"/>
        <end position="137"/>
    </location>
</feature>
<feature type="transmembrane region" description="Helical" evidence="9">
    <location>
        <begin position="503"/>
        <end position="522"/>
    </location>
</feature>
<gene>
    <name evidence="12" type="primary">gsiA</name>
    <name evidence="12" type="ORF">SNEC2469_LOCUS30467</name>
</gene>
<dbReference type="Pfam" id="PF00496">
    <property type="entry name" value="SBP_bac_5"/>
    <property type="match status" value="1"/>
</dbReference>
<dbReference type="InterPro" id="IPR000515">
    <property type="entry name" value="MetI-like"/>
</dbReference>
<proteinExistence type="inferred from homology"/>
<dbReference type="Gene3D" id="3.40.190.10">
    <property type="entry name" value="Periplasmic binding protein-like II"/>
    <property type="match status" value="1"/>
</dbReference>
<feature type="domain" description="ABC transmembrane type-1" evidence="11">
    <location>
        <begin position="463"/>
        <end position="658"/>
    </location>
</feature>
<keyword evidence="7 9" id="KW-1133">Transmembrane helix</keyword>
<feature type="transmembrane region" description="Helical" evidence="9">
    <location>
        <begin position="679"/>
        <end position="696"/>
    </location>
</feature>
<feature type="domain" description="ABC transmembrane type-1" evidence="11">
    <location>
        <begin position="113"/>
        <end position="329"/>
    </location>
</feature>
<dbReference type="PROSITE" id="PS00211">
    <property type="entry name" value="ABC_TRANSPORTER_1"/>
    <property type="match status" value="2"/>
</dbReference>
<keyword evidence="3" id="KW-0813">Transport</keyword>
<dbReference type="SMART" id="SM00382">
    <property type="entry name" value="AAA"/>
    <property type="match status" value="2"/>
</dbReference>
<evidence type="ECO:0000259" key="10">
    <source>
        <dbReference type="PROSITE" id="PS50893"/>
    </source>
</evidence>
<comment type="caution">
    <text evidence="12">The sequence shown here is derived from an EMBL/GenBank/DDBJ whole genome shotgun (WGS) entry which is preliminary data.</text>
</comment>
<dbReference type="NCBIfam" id="NF008453">
    <property type="entry name" value="PRK11308.1"/>
    <property type="match status" value="2"/>
</dbReference>
<dbReference type="SUPFAM" id="SSF53850">
    <property type="entry name" value="Periplasmic binding protein-like II"/>
    <property type="match status" value="1"/>
</dbReference>
<reference evidence="12" key="1">
    <citation type="submission" date="2021-02" db="EMBL/GenBank/DDBJ databases">
        <authorList>
            <person name="Dougan E. K."/>
            <person name="Rhodes N."/>
            <person name="Thang M."/>
            <person name="Chan C."/>
        </authorList>
    </citation>
    <scope>NUCLEOTIDE SEQUENCE</scope>
</reference>
<dbReference type="InterPro" id="IPR000914">
    <property type="entry name" value="SBP_5_dom"/>
</dbReference>
<dbReference type="Pfam" id="PF00005">
    <property type="entry name" value="ABC_tran"/>
    <property type="match status" value="2"/>
</dbReference>
<comment type="subcellular location">
    <subcellularLocation>
        <location evidence="1">Membrane</location>
        <topology evidence="1">Multi-pass membrane protein</topology>
    </subcellularLocation>
</comment>
<keyword evidence="6" id="KW-0067">ATP-binding</keyword>
<dbReference type="CDD" id="cd08497">
    <property type="entry name" value="MbnE-like"/>
    <property type="match status" value="1"/>
</dbReference>
<keyword evidence="5" id="KW-0547">Nucleotide-binding</keyword>
<evidence type="ECO:0000259" key="11">
    <source>
        <dbReference type="PROSITE" id="PS50928"/>
    </source>
</evidence>
<name>A0A813BF50_9DINO</name>
<dbReference type="Pfam" id="PF00528">
    <property type="entry name" value="BPD_transp_1"/>
    <property type="match status" value="2"/>
</dbReference>
<feature type="transmembrane region" description="Helical" evidence="9">
    <location>
        <begin position="466"/>
        <end position="491"/>
    </location>
</feature>
<dbReference type="GO" id="GO:0055085">
    <property type="term" value="P:transmembrane transport"/>
    <property type="evidence" value="ECO:0007669"/>
    <property type="project" value="InterPro"/>
</dbReference>
<dbReference type="NCBIfam" id="TIGR01727">
    <property type="entry name" value="oligo_HPY"/>
    <property type="match status" value="2"/>
</dbReference>
<evidence type="ECO:0000256" key="4">
    <source>
        <dbReference type="ARBA" id="ARBA00022692"/>
    </source>
</evidence>
<dbReference type="InterPro" id="IPR003593">
    <property type="entry name" value="AAA+_ATPase"/>
</dbReference>
<feature type="domain" description="ABC transporter" evidence="10">
    <location>
        <begin position="1350"/>
        <end position="1603"/>
    </location>
</feature>
<dbReference type="Gene3D" id="3.40.50.300">
    <property type="entry name" value="P-loop containing nucleotide triphosphate hydrolases"/>
    <property type="match status" value="2"/>
</dbReference>
<evidence type="ECO:0000256" key="9">
    <source>
        <dbReference type="SAM" id="Phobius"/>
    </source>
</evidence>
<dbReference type="Pfam" id="PF08352">
    <property type="entry name" value="oligo_HPY"/>
    <property type="match status" value="2"/>
</dbReference>
<evidence type="ECO:0000256" key="5">
    <source>
        <dbReference type="ARBA" id="ARBA00022741"/>
    </source>
</evidence>
<dbReference type="GO" id="GO:0005524">
    <property type="term" value="F:ATP binding"/>
    <property type="evidence" value="ECO:0007669"/>
    <property type="project" value="UniProtKB-KW"/>
</dbReference>
<evidence type="ECO:0000256" key="1">
    <source>
        <dbReference type="ARBA" id="ARBA00004141"/>
    </source>
</evidence>
<dbReference type="CDD" id="cd06261">
    <property type="entry name" value="TM_PBP2"/>
    <property type="match status" value="2"/>
</dbReference>